<sequence>MWLLVPARRAVVCGALRRSWSKDRKIFWYLRAAQPEMARRAVELGRKGISSVSCASRRM</sequence>
<proteinExistence type="predicted"/>
<keyword evidence="2" id="KW-1185">Reference proteome</keyword>
<dbReference type="AlphaFoldDB" id="A0A392T0K3"/>
<reference evidence="1 2" key="1">
    <citation type="journal article" date="2018" name="Front. Plant Sci.">
        <title>Red Clover (Trifolium pratense) and Zigzag Clover (T. medium) - A Picture of Genomic Similarities and Differences.</title>
        <authorList>
            <person name="Dluhosova J."/>
            <person name="Istvanek J."/>
            <person name="Nedelnik J."/>
            <person name="Repkova J."/>
        </authorList>
    </citation>
    <scope>NUCLEOTIDE SEQUENCE [LARGE SCALE GENOMIC DNA]</scope>
    <source>
        <strain evidence="2">cv. 10/8</strain>
        <tissue evidence="1">Leaf</tissue>
    </source>
</reference>
<dbReference type="EMBL" id="LXQA010482519">
    <property type="protein sequence ID" value="MCI54638.1"/>
    <property type="molecule type" value="Genomic_DNA"/>
</dbReference>
<organism evidence="1 2">
    <name type="scientific">Trifolium medium</name>
    <dbReference type="NCBI Taxonomy" id="97028"/>
    <lineage>
        <taxon>Eukaryota</taxon>
        <taxon>Viridiplantae</taxon>
        <taxon>Streptophyta</taxon>
        <taxon>Embryophyta</taxon>
        <taxon>Tracheophyta</taxon>
        <taxon>Spermatophyta</taxon>
        <taxon>Magnoliopsida</taxon>
        <taxon>eudicotyledons</taxon>
        <taxon>Gunneridae</taxon>
        <taxon>Pentapetalae</taxon>
        <taxon>rosids</taxon>
        <taxon>fabids</taxon>
        <taxon>Fabales</taxon>
        <taxon>Fabaceae</taxon>
        <taxon>Papilionoideae</taxon>
        <taxon>50 kb inversion clade</taxon>
        <taxon>NPAAA clade</taxon>
        <taxon>Hologalegina</taxon>
        <taxon>IRL clade</taxon>
        <taxon>Trifolieae</taxon>
        <taxon>Trifolium</taxon>
    </lineage>
</organism>
<evidence type="ECO:0000313" key="2">
    <source>
        <dbReference type="Proteomes" id="UP000265520"/>
    </source>
</evidence>
<feature type="non-terminal residue" evidence="1">
    <location>
        <position position="59"/>
    </location>
</feature>
<dbReference type="Proteomes" id="UP000265520">
    <property type="component" value="Unassembled WGS sequence"/>
</dbReference>
<evidence type="ECO:0000313" key="1">
    <source>
        <dbReference type="EMBL" id="MCI54638.1"/>
    </source>
</evidence>
<name>A0A392T0K3_9FABA</name>
<comment type="caution">
    <text evidence="1">The sequence shown here is derived from an EMBL/GenBank/DDBJ whole genome shotgun (WGS) entry which is preliminary data.</text>
</comment>
<protein>
    <submittedName>
        <fullName evidence="1">Uncharacterized protein</fullName>
    </submittedName>
</protein>
<accession>A0A392T0K3</accession>